<protein>
    <recommendedName>
        <fullName evidence="1">NAD-dependent epimerase/dehydratase domain-containing protein</fullName>
    </recommendedName>
</protein>
<feature type="domain" description="NAD-dependent epimerase/dehydratase" evidence="1">
    <location>
        <begin position="3"/>
        <end position="208"/>
    </location>
</feature>
<dbReference type="EMBL" id="BMOD01000019">
    <property type="protein sequence ID" value="GGJ49019.1"/>
    <property type="molecule type" value="Genomic_DNA"/>
</dbReference>
<dbReference type="Proteomes" id="UP000632222">
    <property type="component" value="Unassembled WGS sequence"/>
</dbReference>
<dbReference type="SUPFAM" id="SSF51735">
    <property type="entry name" value="NAD(P)-binding Rossmann-fold domains"/>
    <property type="match status" value="1"/>
</dbReference>
<dbReference type="InterPro" id="IPR050177">
    <property type="entry name" value="Lipid_A_modif_metabolic_enz"/>
</dbReference>
<dbReference type="InterPro" id="IPR001509">
    <property type="entry name" value="Epimerase_deHydtase"/>
</dbReference>
<gene>
    <name evidence="2" type="ORF">GCM10008938_38760</name>
</gene>
<dbReference type="PANTHER" id="PTHR43245">
    <property type="entry name" value="BIFUNCTIONAL POLYMYXIN RESISTANCE PROTEIN ARNA"/>
    <property type="match status" value="1"/>
</dbReference>
<reference evidence="3" key="1">
    <citation type="journal article" date="2019" name="Int. J. Syst. Evol. Microbiol.">
        <title>The Global Catalogue of Microorganisms (GCM) 10K type strain sequencing project: providing services to taxonomists for standard genome sequencing and annotation.</title>
        <authorList>
            <consortium name="The Broad Institute Genomics Platform"/>
            <consortium name="The Broad Institute Genome Sequencing Center for Infectious Disease"/>
            <person name="Wu L."/>
            <person name="Ma J."/>
        </authorList>
    </citation>
    <scope>NUCLEOTIDE SEQUENCE [LARGE SCALE GENOMIC DNA]</scope>
    <source>
        <strain evidence="3">JCM 14370</strain>
    </source>
</reference>
<dbReference type="Gene3D" id="3.40.50.720">
    <property type="entry name" value="NAD(P)-binding Rossmann-like Domain"/>
    <property type="match status" value="1"/>
</dbReference>
<dbReference type="InterPro" id="IPR036291">
    <property type="entry name" value="NAD(P)-bd_dom_sf"/>
</dbReference>
<evidence type="ECO:0000313" key="2">
    <source>
        <dbReference type="EMBL" id="GGJ49019.1"/>
    </source>
</evidence>
<name>A0ABQ2D8V8_9DEIO</name>
<keyword evidence="3" id="KW-1185">Reference proteome</keyword>
<evidence type="ECO:0000313" key="3">
    <source>
        <dbReference type="Proteomes" id="UP000632222"/>
    </source>
</evidence>
<comment type="caution">
    <text evidence="2">The sequence shown here is derived from an EMBL/GenBank/DDBJ whole genome shotgun (WGS) entry which is preliminary data.</text>
</comment>
<accession>A0ABQ2D8V8</accession>
<dbReference type="RefSeq" id="WP_189005556.1">
    <property type="nucleotide sequence ID" value="NZ_BMOD01000019.1"/>
</dbReference>
<organism evidence="2 3">
    <name type="scientific">Deinococcus roseus</name>
    <dbReference type="NCBI Taxonomy" id="392414"/>
    <lineage>
        <taxon>Bacteria</taxon>
        <taxon>Thermotogati</taxon>
        <taxon>Deinococcota</taxon>
        <taxon>Deinococci</taxon>
        <taxon>Deinococcales</taxon>
        <taxon>Deinococcaceae</taxon>
        <taxon>Deinococcus</taxon>
    </lineage>
</organism>
<dbReference type="Pfam" id="PF01370">
    <property type="entry name" value="Epimerase"/>
    <property type="match status" value="1"/>
</dbReference>
<sequence length="329" mass="37109">MNVLVLGGSRFVGWYIVHSLLRAGHRVSVFNRGRSNTDLPEEVEQLVGDRNTNLAALEGRNWDAVIDVNAYVPRQVRQVVEVLKGRVEHYLLISTISVYADSAEPPISEDSPVIELEDRDTEAVTGETYGGLKVLCERTLAELWGEKHTILRLGLVVGGRDMTFRFPFWVKKALEGGEMIAPGKPVSPVQFVFVRDIADFTVHTLEKHLYGTFNAAREPELWGEVMREIVHQAGTHASLTWVDSTFLLEHGVRPWVDLPIWLPEQPEFLGMLSVSDRKAKLNGMPSSPLSEVVADMTTWARTQPDEAFKEGLSQERIQEILKQWHTLHP</sequence>
<proteinExistence type="predicted"/>
<evidence type="ECO:0000259" key="1">
    <source>
        <dbReference type="Pfam" id="PF01370"/>
    </source>
</evidence>